<keyword evidence="14" id="KW-1185">Reference proteome</keyword>
<feature type="transmembrane region" description="Helical" evidence="8">
    <location>
        <begin position="6"/>
        <end position="27"/>
    </location>
</feature>
<reference evidence="13" key="4">
    <citation type="submission" date="2020-10" db="EMBL/GenBank/DDBJ databases">
        <title>Dehalococcoides mccartyi of a TCE/Cr reducing biochatode.</title>
        <authorList>
            <person name="Matturro B."/>
        </authorList>
    </citation>
    <scope>NUCLEOTIDE SEQUENCE</scope>
    <source>
        <strain evidence="13">Bin2</strain>
    </source>
</reference>
<dbReference type="Pfam" id="PF02518">
    <property type="entry name" value="HATPase_c"/>
    <property type="match status" value="1"/>
</dbReference>
<name>A0A090I5H0_METFO</name>
<feature type="transmembrane region" description="Helical" evidence="8">
    <location>
        <begin position="209"/>
        <end position="230"/>
    </location>
</feature>
<dbReference type="Proteomes" id="UP000029661">
    <property type="component" value="Chromosome"/>
</dbReference>
<evidence type="ECO:0000256" key="4">
    <source>
        <dbReference type="ARBA" id="ARBA00022679"/>
    </source>
</evidence>
<dbReference type="SUPFAM" id="SSF55874">
    <property type="entry name" value="ATPase domain of HSP90 chaperone/DNA topoisomerase II/histidine kinase"/>
    <property type="match status" value="1"/>
</dbReference>
<evidence type="ECO:0000313" key="13">
    <source>
        <dbReference type="EMBL" id="MBF4474064.1"/>
    </source>
</evidence>
<feature type="transmembrane region" description="Helical" evidence="8">
    <location>
        <begin position="147"/>
        <end position="168"/>
    </location>
</feature>
<evidence type="ECO:0000256" key="1">
    <source>
        <dbReference type="ARBA" id="ARBA00000085"/>
    </source>
</evidence>
<dbReference type="Pfam" id="PF07568">
    <property type="entry name" value="HisKA_2"/>
    <property type="match status" value="1"/>
</dbReference>
<dbReference type="SMART" id="SM00387">
    <property type="entry name" value="HATPase_c"/>
    <property type="match status" value="1"/>
</dbReference>
<evidence type="ECO:0000256" key="3">
    <source>
        <dbReference type="ARBA" id="ARBA00022553"/>
    </source>
</evidence>
<dbReference type="InterPro" id="IPR003594">
    <property type="entry name" value="HATPase_dom"/>
</dbReference>
<dbReference type="STRING" id="2162.BRM9_1746"/>
<evidence type="ECO:0000256" key="5">
    <source>
        <dbReference type="ARBA" id="ARBA00022741"/>
    </source>
</evidence>
<evidence type="ECO:0000259" key="9">
    <source>
        <dbReference type="PROSITE" id="PS50109"/>
    </source>
</evidence>
<dbReference type="Pfam" id="PF13188">
    <property type="entry name" value="PAS_8"/>
    <property type="match status" value="2"/>
</dbReference>
<dbReference type="PANTHER" id="PTHR41523:SF8">
    <property type="entry name" value="ETHYLENE RESPONSE SENSOR PROTEIN"/>
    <property type="match status" value="1"/>
</dbReference>
<feature type="transmembrane region" description="Helical" evidence="8">
    <location>
        <begin position="180"/>
        <end position="197"/>
    </location>
</feature>
<organism evidence="11">
    <name type="scientific">Methanobacterium formicicum</name>
    <dbReference type="NCBI Taxonomy" id="2162"/>
    <lineage>
        <taxon>Archaea</taxon>
        <taxon>Methanobacteriati</taxon>
        <taxon>Methanobacteriota</taxon>
        <taxon>Methanomada group</taxon>
        <taxon>Methanobacteria</taxon>
        <taxon>Methanobacteriales</taxon>
        <taxon>Methanobacteriaceae</taxon>
        <taxon>Methanobacterium</taxon>
    </lineage>
</organism>
<dbReference type="PATRIC" id="fig|2162.10.peg.637"/>
<dbReference type="Gene3D" id="3.30.450.20">
    <property type="entry name" value="PAS domain"/>
    <property type="match status" value="2"/>
</dbReference>
<feature type="transmembrane region" description="Helical" evidence="8">
    <location>
        <begin position="66"/>
        <end position="87"/>
    </location>
</feature>
<dbReference type="EMBL" id="LN734822">
    <property type="protein sequence ID" value="CEL24255.1"/>
    <property type="molecule type" value="Genomic_DNA"/>
</dbReference>
<dbReference type="EMBL" id="JADIIL010000007">
    <property type="protein sequence ID" value="MBF4474064.1"/>
    <property type="molecule type" value="Genomic_DNA"/>
</dbReference>
<dbReference type="GO" id="GO:0004673">
    <property type="term" value="F:protein histidine kinase activity"/>
    <property type="evidence" value="ECO:0007669"/>
    <property type="project" value="UniProtKB-EC"/>
</dbReference>
<proteinExistence type="predicted"/>
<evidence type="ECO:0000256" key="8">
    <source>
        <dbReference type="SAM" id="Phobius"/>
    </source>
</evidence>
<accession>A0A090I5H0</accession>
<evidence type="ECO:0000256" key="6">
    <source>
        <dbReference type="ARBA" id="ARBA00022777"/>
    </source>
</evidence>
<dbReference type="EMBL" id="CP006933">
    <property type="protein sequence ID" value="AIS32556.1"/>
    <property type="molecule type" value="Genomic_DNA"/>
</dbReference>
<dbReference type="Gene3D" id="3.30.565.10">
    <property type="entry name" value="Histidine kinase-like ATPase, C-terminal domain"/>
    <property type="match status" value="1"/>
</dbReference>
<feature type="transmembrane region" description="Helical" evidence="8">
    <location>
        <begin position="99"/>
        <end position="117"/>
    </location>
</feature>
<evidence type="ECO:0000313" key="14">
    <source>
        <dbReference type="Proteomes" id="UP000062768"/>
    </source>
</evidence>
<sequence>MSAQHSIFGIILIISAVILLYLSFYSLKRRSSNLYFYFTLLTLSVFFWCLGSALEFFSVDIWAKIFWIKVSYIGVATAAPLWFMVILEYAQYGKYLKPAYIGTLMVLPLVIILLAFTNDWHGLIWPTITPVFSTNGLLLIYAHGLGYWVNIAYSFILIIMGLLVLLKLLMKSSRMYHTQILILMLSGVIPLFFSALYNTDVLGIPGLDITPFGLTISGLLLAISIFKFSLLGIRPIAYETLFDTIKSAFMVFDTQDTLVDVNPAAQMIGITEGDVGKHVTELGGKLPELEKSYQNTEEETTLYLGDPVNLWVRMQNTLLYDQNEYKGRLLTIQDISKLKRVEKDFTESEERYKNLAELSPDAILVVVGEKIVFANRASATLFGAEDPQDLLDQSFLSFHHSDSLETSMKRLNQVIIEKKSLDFIEEKIISLDGTVKDIEIGDAPITYNGQGAVQIVARDISQRKKLEADLKNSLKEKDLMMKEIHHRVKNNLMVIQSLLNLQSRYIKDTEARDIFKDSQNRAKSMAMIHERLYQSSDLKRIEFSDYINTLTTNLFYSYAVDPQRVKMTVNVEEVMLDVNTAIPLGLILTELVSNCFKYAFPHDAAGEVKVDFHSFTDEGAKKFRLTVSDNGVGLPADFDPKKSDSLGLMLIYSLSGQIGAEIKLDTTQGTEFEITFEEKLDHSP</sequence>
<reference evidence="11" key="2">
    <citation type="submission" date="2014-08" db="EMBL/GenBank/DDBJ databases">
        <authorList>
            <person name="Wibberg D."/>
        </authorList>
    </citation>
    <scope>NUCLEOTIDE SEQUENCE</scope>
</reference>
<dbReference type="KEGG" id="mfc:BRM9_1746"/>
<dbReference type="InterPro" id="IPR011495">
    <property type="entry name" value="Sig_transdc_His_kin_sub2_dim/P"/>
</dbReference>
<keyword evidence="8" id="KW-1133">Transmembrane helix</keyword>
<keyword evidence="7" id="KW-0067">ATP-binding</keyword>
<dbReference type="PROSITE" id="PS50109">
    <property type="entry name" value="HIS_KIN"/>
    <property type="match status" value="1"/>
</dbReference>
<dbReference type="Proteomes" id="UP000062768">
    <property type="component" value="Chromosome I"/>
</dbReference>
<feature type="domain" description="Histidine kinase" evidence="9">
    <location>
        <begin position="483"/>
        <end position="680"/>
    </location>
</feature>
<dbReference type="InterPro" id="IPR031621">
    <property type="entry name" value="HisKA_7TM"/>
</dbReference>
<evidence type="ECO:0000256" key="7">
    <source>
        <dbReference type="ARBA" id="ARBA00022840"/>
    </source>
</evidence>
<dbReference type="Pfam" id="PF16927">
    <property type="entry name" value="HisKA_7TM"/>
    <property type="match status" value="1"/>
</dbReference>
<dbReference type="CDD" id="cd00130">
    <property type="entry name" value="PAS"/>
    <property type="match status" value="1"/>
</dbReference>
<dbReference type="AlphaFoldDB" id="A0A090I5H0"/>
<gene>
    <name evidence="10" type="ORF">BRM9_1746</name>
    <name evidence="11" type="ORF">DSM1535_2385</name>
    <name evidence="13" type="ORF">ISP06_01150</name>
    <name evidence="12" type="ORF">MB9_0611</name>
</gene>
<evidence type="ECO:0000313" key="12">
    <source>
        <dbReference type="EMBL" id="CEL24255.1"/>
    </source>
</evidence>
<evidence type="ECO:0000256" key="2">
    <source>
        <dbReference type="ARBA" id="ARBA00012438"/>
    </source>
</evidence>
<keyword evidence="6 10" id="KW-0418">Kinase</keyword>
<dbReference type="InterPro" id="IPR035965">
    <property type="entry name" value="PAS-like_dom_sf"/>
</dbReference>
<dbReference type="SMART" id="SM00091">
    <property type="entry name" value="PAS"/>
    <property type="match status" value="1"/>
</dbReference>
<reference evidence="12" key="3">
    <citation type="submission" date="2014-09" db="EMBL/GenBank/DDBJ databases">
        <authorList>
            <person name="Bishop-Lilly K.A."/>
            <person name="Broomall S.M."/>
            <person name="Chain P.S."/>
            <person name="Chertkov O."/>
            <person name="Coyne S.R."/>
            <person name="Daligault H.E."/>
            <person name="Davenport K.W."/>
            <person name="Erkkila T."/>
            <person name="Frey K.G."/>
            <person name="Gibbons H.S."/>
            <person name="Gu W."/>
            <person name="Jaissle J."/>
            <person name="Johnson S.L."/>
            <person name="Koroleva G.I."/>
            <person name="Ladner J.T."/>
            <person name="Lo C.-C."/>
            <person name="Minogue T.D."/>
            <person name="Munk C."/>
            <person name="Palacios G.F."/>
            <person name="Redden C.L."/>
            <person name="Rosenzweig C.N."/>
            <person name="Scholz M.B."/>
            <person name="Teshima H."/>
            <person name="Xu Y."/>
        </authorList>
    </citation>
    <scope>NUCLEOTIDE SEQUENCE</scope>
    <source>
        <strain evidence="12">Mb9</strain>
    </source>
</reference>
<dbReference type="KEGG" id="mfi:DSM1535_2385"/>
<feature type="transmembrane region" description="Helical" evidence="8">
    <location>
        <begin position="34"/>
        <end position="54"/>
    </location>
</feature>
<dbReference type="InterPro" id="IPR036890">
    <property type="entry name" value="HATPase_C_sf"/>
</dbReference>
<dbReference type="NCBIfam" id="TIGR00229">
    <property type="entry name" value="sensory_box"/>
    <property type="match status" value="2"/>
</dbReference>
<dbReference type="GO" id="GO:0005524">
    <property type="term" value="F:ATP binding"/>
    <property type="evidence" value="ECO:0007669"/>
    <property type="project" value="UniProtKB-KW"/>
</dbReference>
<protein>
    <recommendedName>
        <fullName evidence="2">histidine kinase</fullName>
        <ecNumber evidence="2">2.7.13.3</ecNumber>
    </recommendedName>
</protein>
<comment type="catalytic activity">
    <reaction evidence="1">
        <text>ATP + protein L-histidine = ADP + protein N-phospho-L-histidine.</text>
        <dbReference type="EC" id="2.7.13.3"/>
    </reaction>
</comment>
<evidence type="ECO:0000313" key="11">
    <source>
        <dbReference type="EMBL" id="CEA14811.1"/>
    </source>
</evidence>
<dbReference type="EC" id="2.7.13.3" evidence="2"/>
<keyword evidence="8" id="KW-0472">Membrane</keyword>
<dbReference type="OrthoDB" id="8127at2157"/>
<evidence type="ECO:0000313" key="10">
    <source>
        <dbReference type="EMBL" id="AIS32556.1"/>
    </source>
</evidence>
<dbReference type="EMBL" id="LN515531">
    <property type="protein sequence ID" value="CEA14811.1"/>
    <property type="molecule type" value="Genomic_DNA"/>
</dbReference>
<dbReference type="SUPFAM" id="SSF55785">
    <property type="entry name" value="PYP-like sensor domain (PAS domain)"/>
    <property type="match status" value="2"/>
</dbReference>
<keyword evidence="3" id="KW-0597">Phosphoprotein</keyword>
<dbReference type="GeneID" id="26738869"/>
<keyword evidence="4" id="KW-0808">Transferase</keyword>
<reference evidence="10" key="1">
    <citation type="submission" date="2013-12" db="EMBL/GenBank/DDBJ databases">
        <title>The complete genome sequence of Methanobacterium sp. BRM9.</title>
        <authorList>
            <consortium name="Pastoral Greenhouse Gas Research Consortium"/>
            <person name="Kelly W.J."/>
            <person name="Leahy S.C."/>
            <person name="Perry R."/>
            <person name="Li D."/>
            <person name="Altermann E."/>
            <person name="Lambie S.C."/>
            <person name="Attwood G.T."/>
        </authorList>
    </citation>
    <scope>NUCLEOTIDE SEQUENCE [LARGE SCALE GENOMIC DNA]</scope>
    <source>
        <strain evidence="10">BRM9</strain>
    </source>
</reference>
<dbReference type="Proteomes" id="UP000606900">
    <property type="component" value="Unassembled WGS sequence"/>
</dbReference>
<dbReference type="RefSeq" id="WP_048073689.1">
    <property type="nucleotide sequence ID" value="NZ_CALCVY010000064.1"/>
</dbReference>
<dbReference type="InterPro" id="IPR005467">
    <property type="entry name" value="His_kinase_dom"/>
</dbReference>
<dbReference type="InterPro" id="IPR000014">
    <property type="entry name" value="PAS"/>
</dbReference>
<dbReference type="PANTHER" id="PTHR41523">
    <property type="entry name" value="TWO-COMPONENT SYSTEM SENSOR PROTEIN"/>
    <property type="match status" value="1"/>
</dbReference>
<keyword evidence="5" id="KW-0547">Nucleotide-binding</keyword>
<keyword evidence="8" id="KW-0812">Transmembrane</keyword>